<name>A0A6F8XWH7_9ACTN</name>
<protein>
    <submittedName>
        <fullName evidence="5">Type IV secretion protein Rhs</fullName>
    </submittedName>
</protein>
<feature type="compositionally biased region" description="Basic and acidic residues" evidence="2">
    <location>
        <begin position="1770"/>
        <end position="1780"/>
    </location>
</feature>
<dbReference type="InterPro" id="IPR056823">
    <property type="entry name" value="TEN-like_YD-shell"/>
</dbReference>
<dbReference type="PANTHER" id="PTHR32305">
    <property type="match status" value="1"/>
</dbReference>
<dbReference type="InterPro" id="IPR006530">
    <property type="entry name" value="YD"/>
</dbReference>
<dbReference type="RefSeq" id="WP_173037776.1">
    <property type="nucleotide sequence ID" value="NZ_AP022870.1"/>
</dbReference>
<feature type="signal peptide" evidence="3">
    <location>
        <begin position="1"/>
        <end position="27"/>
    </location>
</feature>
<reference evidence="5 6" key="2">
    <citation type="submission" date="2020-03" db="EMBL/GenBank/DDBJ databases">
        <authorList>
            <person name="Ichikawa N."/>
            <person name="Kimura A."/>
            <person name="Kitahashi Y."/>
            <person name="Uohara A."/>
        </authorList>
    </citation>
    <scope>NUCLEOTIDE SEQUENCE [LARGE SCALE GENOMIC DNA]</scope>
    <source>
        <strain evidence="5 6">NBRC 107702</strain>
    </source>
</reference>
<accession>A0A6F8XWH7</accession>
<dbReference type="EMBL" id="AP022870">
    <property type="protein sequence ID" value="BCB78185.1"/>
    <property type="molecule type" value="Genomic_DNA"/>
</dbReference>
<feature type="compositionally biased region" description="Low complexity" evidence="2">
    <location>
        <begin position="31"/>
        <end position="49"/>
    </location>
</feature>
<evidence type="ECO:0000259" key="4">
    <source>
        <dbReference type="Pfam" id="PF25023"/>
    </source>
</evidence>
<dbReference type="Gene3D" id="2.180.10.10">
    <property type="entry name" value="RHS repeat-associated core"/>
    <property type="match status" value="1"/>
</dbReference>
<evidence type="ECO:0000313" key="6">
    <source>
        <dbReference type="Proteomes" id="UP000502508"/>
    </source>
</evidence>
<evidence type="ECO:0000313" key="5">
    <source>
        <dbReference type="EMBL" id="BCB78185.1"/>
    </source>
</evidence>
<reference evidence="5 6" key="1">
    <citation type="submission" date="2020-03" db="EMBL/GenBank/DDBJ databases">
        <title>Whole genome shotgun sequence of Phytohabitans flavus NBRC 107702.</title>
        <authorList>
            <person name="Komaki H."/>
            <person name="Tamura T."/>
        </authorList>
    </citation>
    <scope>NUCLEOTIDE SEQUENCE [LARGE SCALE GENOMIC DNA]</scope>
    <source>
        <strain evidence="5 6">NBRC 107702</strain>
    </source>
</reference>
<dbReference type="Pfam" id="PF25023">
    <property type="entry name" value="TEN_YD-shell"/>
    <property type="match status" value="1"/>
</dbReference>
<gene>
    <name evidence="5" type="ORF">Pflav_045950</name>
</gene>
<dbReference type="Proteomes" id="UP000502508">
    <property type="component" value="Chromosome"/>
</dbReference>
<keyword evidence="3" id="KW-0732">Signal</keyword>
<feature type="region of interest" description="Disordered" evidence="2">
    <location>
        <begin position="31"/>
        <end position="77"/>
    </location>
</feature>
<keyword evidence="1" id="KW-0677">Repeat</keyword>
<dbReference type="KEGG" id="pfla:Pflav_045950"/>
<evidence type="ECO:0000256" key="2">
    <source>
        <dbReference type="SAM" id="MobiDB-lite"/>
    </source>
</evidence>
<keyword evidence="6" id="KW-1185">Reference proteome</keyword>
<feature type="region of interest" description="Disordered" evidence="2">
    <location>
        <begin position="1668"/>
        <end position="1691"/>
    </location>
</feature>
<dbReference type="PANTHER" id="PTHR32305:SF17">
    <property type="entry name" value="TRNA NUCLEASE WAPA"/>
    <property type="match status" value="1"/>
</dbReference>
<dbReference type="NCBIfam" id="TIGR01643">
    <property type="entry name" value="YD_repeat_2x"/>
    <property type="match status" value="1"/>
</dbReference>
<evidence type="ECO:0000256" key="3">
    <source>
        <dbReference type="SAM" id="SignalP"/>
    </source>
</evidence>
<feature type="region of interest" description="Disordered" evidence="2">
    <location>
        <begin position="1740"/>
        <end position="1780"/>
    </location>
</feature>
<proteinExistence type="predicted"/>
<dbReference type="InterPro" id="IPR050708">
    <property type="entry name" value="T6SS_VgrG/RHS"/>
</dbReference>
<evidence type="ECO:0000256" key="1">
    <source>
        <dbReference type="ARBA" id="ARBA00022737"/>
    </source>
</evidence>
<feature type="domain" description="Teneurin-like YD-shell" evidence="4">
    <location>
        <begin position="1531"/>
        <end position="1737"/>
    </location>
</feature>
<dbReference type="InterPro" id="IPR022385">
    <property type="entry name" value="Rhs_assc_core"/>
</dbReference>
<organism evidence="5 6">
    <name type="scientific">Phytohabitans flavus</name>
    <dbReference type="NCBI Taxonomy" id="1076124"/>
    <lineage>
        <taxon>Bacteria</taxon>
        <taxon>Bacillati</taxon>
        <taxon>Actinomycetota</taxon>
        <taxon>Actinomycetes</taxon>
        <taxon>Micromonosporales</taxon>
        <taxon>Micromonosporaceae</taxon>
    </lineage>
</organism>
<feature type="chain" id="PRO_5026339854" evidence="3">
    <location>
        <begin position="28"/>
        <end position="2016"/>
    </location>
</feature>
<sequence>MSLRPLLSSFVVVLIAITGLGHVPAHAADRNGPAAAAARPAAKGATAVPDRPKPDPSAARRLTRPDTVSWPPASTSDRAGLRVRTFDRAHSRRAGLDAPVFRVESGSGRITLSYAAFTHSRGGAWGDRLHLVKLPACAAVTPERAECQTTAPIDSANDPRARTLSADVAAGTVLTMSAGDASAQGDYKASKLSPSSSWSTSLASGAFTWNYPIRTPGTPGGLNPQVALSYSSQTVDGRNSATNNQGSWIGEGFTYEPGYIERRYKPCADDGQQNSAEQCWAFPNATIVLSGHSGELVRVDDNTWRLGKDSGALVQRLTGATNGDDDGEHWKLTTTDGMRYYFGLNRLPGFGAQDEETDSTWTKPVYGDDPDEPCHKASGFADSHCDQAWRWNLDHVVDRHGNVISYFYEKEFNHYARGGRTDVDGSRYVRGGYLTRIDYGQRENEVYSTPAPARVLFTTAERCIPAGAVDCDVEDLNDTTASAWPDVPSDLLCAPGTKCKATQTSTSFFTRRRLTGISTEIREGPHWTPVESWTLRHAFYAGDDNSRTLWLKQIDHTGHRGGTASMPTVELDGIQLANRVDSAADGIAPLVRYRLATVKTDTGGQISVVYAPTDCSASSLPTPGSNTKRCYPVRWNPFGGGEQHRVTDWFHKYVVRSVVEDDLVGGQPDMVSTYDYVGDAGWRKNEPDGITKEADLTWSDWRGYAQVDVRTGDGQVMPGRTEHHLLRGMSRGARADGTAPAVSVLDSTGVAHDDHDDFAGHELEAIVYDGASVVSKTVNRPWRSVTHTRNEGWALREAAFVRTDQVRSLTALAGGRWREARVDTTFDPVWGRALVVDDLGDVAPGKNDDDKCTRMSYVDNPAKRLYNLIARTRVFAVGCGVANPDPETHLLADTRSSYDRKPHGEVPEVGDLTKTESIGDVDGTTVTYAPTNEITALDRYGRTTEAKDAFGRVSTTEYTETDGLTTKVKTTNALDHSAYSIMDPAFGLATRIVDANDLTTEMAFDPLGRMTAVWLADRSRALGASPSKKFAYNVRRDRTSVVTTEVLANDGSYKASHEIYDGLLRLRQTQAPGAGGWLVTDTYYTGTGAVAKTNHPYLATGTGGDQPIVVPEGSVNGQSAYAYDGAGRVVAETVATAGTAKWSTTTSYAGDRVTVTPPDGGVPETTVTDARGNAVELHQHDLVTRYAYNRAGLVETVTDPAGNVWRYEYNRRMLKSKVEDPDAGTSTFTYNEDDRVASVTDGRGVKLSHKYDALGRMIETWQGDVGTGTKLTASKYDTKAKGQLHYTARYTANGNYIVSYEARDKLYRPLTTRYWIPGGDVGPELGKNYDFTTAYNTDGTVQSVGMPAAGGLAAEVLVPTYDGLGRPTAVTGETAYVTAAAYSDVNELLQAELHTGGTAKKAWLSWEFERGSGRLLRSKVDREGKDVPDMDARYSYDEAGNVLSISDTPAGGERDVQCFEYDPFRRMTEAWATADTCQANPRTVGGPAPYRHSWTFDDIGNRQVETIHGSPDRVRTYRYESNQPHTLRRIDQTGPARSDVYTYDPAGNTLTRPDPAAGTQELVWDAEGRLASSKPAGRPETTYVYDGLGGRIARKEPGAITLYIDGMELRLNTSTRAVTATRYYSFGGLPIAIRTNAGVFYQAGDHHGTNSITIDANSGTLTRRRTTPYGAVRGAPPTSWPDQKGFVGGTQDATGLTHLGARQYDTSIGRFISVDPLIDVTDPQQMHGYTYANANPVSITDKNGLRPVPDDGYERTPGGKKRNPFCNDEDERRATQSEDPGRLQRLREFRKKQILDGEFPNLLLALQDLADDLVDAAGGMQRTRGWARLFKEVVEGITEDQIVNTLIDNCLSRIDETRGNDGAPLGNGEKAAFKDHEFEIAFLLAWEGSEVVSKDDSFTAGGAANERVFDAWVDGVRSEFKTPDKNNYSSSKTAFSGAIGQNAARVYVHSKNISKENMEEGRWRAVSSSRGGPTYTQYRVVGWDTDRTNEWNTKLTAANEPVACVRWSPLCILGLQ</sequence>
<dbReference type="NCBIfam" id="TIGR03696">
    <property type="entry name" value="Rhs_assc_core"/>
    <property type="match status" value="1"/>
</dbReference>